<feature type="compositionally biased region" description="Basic and acidic residues" evidence="5">
    <location>
        <begin position="67"/>
        <end position="79"/>
    </location>
</feature>
<dbReference type="PANTHER" id="PTHR12848">
    <property type="entry name" value="REGULATORY-ASSOCIATED PROTEIN OF MTOR"/>
    <property type="match status" value="1"/>
</dbReference>
<dbReference type="SUPFAM" id="SSF50978">
    <property type="entry name" value="WD40 repeat-like"/>
    <property type="match status" value="1"/>
</dbReference>
<evidence type="ECO:0000256" key="2">
    <source>
        <dbReference type="ARBA" id="ARBA00022574"/>
    </source>
</evidence>
<dbReference type="PROSITE" id="PS50294">
    <property type="entry name" value="WD_REPEATS_REGION"/>
    <property type="match status" value="1"/>
</dbReference>
<dbReference type="InterPro" id="IPR016024">
    <property type="entry name" value="ARM-type_fold"/>
</dbReference>
<dbReference type="GO" id="GO:0031931">
    <property type="term" value="C:TORC1 complex"/>
    <property type="evidence" value="ECO:0007669"/>
    <property type="project" value="InterPro"/>
</dbReference>
<dbReference type="SMART" id="SM00320">
    <property type="entry name" value="WD40"/>
    <property type="match status" value="5"/>
</dbReference>
<dbReference type="OrthoDB" id="10262360at2759"/>
<evidence type="ECO:0000256" key="3">
    <source>
        <dbReference type="ARBA" id="ARBA00022737"/>
    </source>
</evidence>
<proteinExistence type="inferred from homology"/>
<feature type="domain" description="Raptor N-terminal CASPase-like" evidence="6">
    <location>
        <begin position="151"/>
        <end position="304"/>
    </location>
</feature>
<reference evidence="7" key="1">
    <citation type="submission" date="2016-06" db="EMBL/GenBank/DDBJ databases">
        <title>Draft Genome sequence of the fungus Inonotus baumii.</title>
        <authorList>
            <person name="Zhu H."/>
            <person name="Lin W."/>
        </authorList>
    </citation>
    <scope>NUCLEOTIDE SEQUENCE</scope>
    <source>
        <strain evidence="7">821</strain>
    </source>
</reference>
<dbReference type="InterPro" id="IPR001680">
    <property type="entry name" value="WD40_rpt"/>
</dbReference>
<dbReference type="PROSITE" id="PS50082">
    <property type="entry name" value="WD_REPEATS_2"/>
    <property type="match status" value="1"/>
</dbReference>
<feature type="region of interest" description="Disordered" evidence="5">
    <location>
        <begin position="49"/>
        <end position="93"/>
    </location>
</feature>
<dbReference type="Proteomes" id="UP000757232">
    <property type="component" value="Unassembled WGS sequence"/>
</dbReference>
<dbReference type="GO" id="GO:0071230">
    <property type="term" value="P:cellular response to amino acid stimulus"/>
    <property type="evidence" value="ECO:0007669"/>
    <property type="project" value="TreeGrafter"/>
</dbReference>
<dbReference type="Pfam" id="PF00400">
    <property type="entry name" value="WD40"/>
    <property type="match status" value="2"/>
</dbReference>
<dbReference type="InterPro" id="IPR011989">
    <property type="entry name" value="ARM-like"/>
</dbReference>
<dbReference type="InterPro" id="IPR029347">
    <property type="entry name" value="Raptor_N"/>
</dbReference>
<gene>
    <name evidence="7" type="ORF">A7U60_g8390</name>
</gene>
<evidence type="ECO:0000259" key="6">
    <source>
        <dbReference type="SMART" id="SM01302"/>
    </source>
</evidence>
<comment type="caution">
    <text evidence="7">The sequence shown here is derived from an EMBL/GenBank/DDBJ whole genome shotgun (WGS) entry which is preliminary data.</text>
</comment>
<dbReference type="EMBL" id="LNZH02000215">
    <property type="protein sequence ID" value="OCB84406.1"/>
    <property type="molecule type" value="Genomic_DNA"/>
</dbReference>
<dbReference type="GO" id="GO:0031929">
    <property type="term" value="P:TOR signaling"/>
    <property type="evidence" value="ECO:0007669"/>
    <property type="project" value="InterPro"/>
</dbReference>
<organism evidence="7 8">
    <name type="scientific">Sanghuangporus baumii</name>
    <name type="common">Phellinus baumii</name>
    <dbReference type="NCBI Taxonomy" id="108892"/>
    <lineage>
        <taxon>Eukaryota</taxon>
        <taxon>Fungi</taxon>
        <taxon>Dikarya</taxon>
        <taxon>Basidiomycota</taxon>
        <taxon>Agaricomycotina</taxon>
        <taxon>Agaricomycetes</taxon>
        <taxon>Hymenochaetales</taxon>
        <taxon>Hymenochaetaceae</taxon>
        <taxon>Sanghuangporus</taxon>
    </lineage>
</organism>
<accession>A0A9Q5N3A2</accession>
<keyword evidence="8" id="KW-1185">Reference proteome</keyword>
<dbReference type="InterPro" id="IPR015943">
    <property type="entry name" value="WD40/YVTN_repeat-like_dom_sf"/>
</dbReference>
<dbReference type="PANTHER" id="PTHR12848:SF16">
    <property type="entry name" value="REGULATORY-ASSOCIATED PROTEIN OF MTOR"/>
    <property type="match status" value="1"/>
</dbReference>
<dbReference type="SMART" id="SM01302">
    <property type="entry name" value="Raptor_N"/>
    <property type="match status" value="1"/>
</dbReference>
<dbReference type="GO" id="GO:0005737">
    <property type="term" value="C:cytoplasm"/>
    <property type="evidence" value="ECO:0007669"/>
    <property type="project" value="TreeGrafter"/>
</dbReference>
<dbReference type="GO" id="GO:0030307">
    <property type="term" value="P:positive regulation of cell growth"/>
    <property type="evidence" value="ECO:0007669"/>
    <property type="project" value="TreeGrafter"/>
</dbReference>
<evidence type="ECO:0000313" key="8">
    <source>
        <dbReference type="Proteomes" id="UP000757232"/>
    </source>
</evidence>
<evidence type="ECO:0000313" key="7">
    <source>
        <dbReference type="EMBL" id="OCB84406.1"/>
    </source>
</evidence>
<dbReference type="Pfam" id="PF02985">
    <property type="entry name" value="HEAT"/>
    <property type="match status" value="1"/>
</dbReference>
<feature type="region of interest" description="Disordered" evidence="5">
    <location>
        <begin position="963"/>
        <end position="994"/>
    </location>
</feature>
<dbReference type="InterPro" id="IPR000357">
    <property type="entry name" value="HEAT"/>
</dbReference>
<dbReference type="Gene3D" id="1.25.10.10">
    <property type="entry name" value="Leucine-rich Repeat Variant"/>
    <property type="match status" value="1"/>
</dbReference>
<evidence type="ECO:0000256" key="4">
    <source>
        <dbReference type="PROSITE-ProRule" id="PRU00221"/>
    </source>
</evidence>
<dbReference type="InterPro" id="IPR036322">
    <property type="entry name" value="WD40_repeat_dom_sf"/>
</dbReference>
<protein>
    <recommendedName>
        <fullName evidence="6">Raptor N-terminal CASPase-like domain-containing protein</fullName>
    </recommendedName>
</protein>
<dbReference type="Gene3D" id="2.130.10.10">
    <property type="entry name" value="YVTN repeat-like/Quinoprotein amine dehydrogenase"/>
    <property type="match status" value="2"/>
</dbReference>
<dbReference type="Pfam" id="PF14538">
    <property type="entry name" value="Raptor_N"/>
    <property type="match status" value="1"/>
</dbReference>
<keyword evidence="3" id="KW-0677">Repeat</keyword>
<dbReference type="SUPFAM" id="SSF48371">
    <property type="entry name" value="ARM repeat"/>
    <property type="match status" value="1"/>
</dbReference>
<feature type="repeat" description="WD" evidence="4">
    <location>
        <begin position="1416"/>
        <end position="1458"/>
    </location>
</feature>
<dbReference type="PRINTS" id="PR01547">
    <property type="entry name" value="YEAST176DUF"/>
</dbReference>
<dbReference type="GO" id="GO:0030674">
    <property type="term" value="F:protein-macromolecule adaptor activity"/>
    <property type="evidence" value="ECO:0007669"/>
    <property type="project" value="TreeGrafter"/>
</dbReference>
<comment type="similarity">
    <text evidence="1">Belongs to the WD repeat RAPTOR family.</text>
</comment>
<evidence type="ECO:0000256" key="1">
    <source>
        <dbReference type="ARBA" id="ARBA00009257"/>
    </source>
</evidence>
<name>A0A9Q5N3A2_SANBA</name>
<dbReference type="GO" id="GO:0010506">
    <property type="term" value="P:regulation of autophagy"/>
    <property type="evidence" value="ECO:0007669"/>
    <property type="project" value="TreeGrafter"/>
</dbReference>
<dbReference type="InterPro" id="IPR004083">
    <property type="entry name" value="Raptor"/>
</dbReference>
<dbReference type="GO" id="GO:0009267">
    <property type="term" value="P:cellular response to starvation"/>
    <property type="evidence" value="ECO:0007669"/>
    <property type="project" value="TreeGrafter"/>
</dbReference>
<keyword evidence="2 4" id="KW-0853">WD repeat</keyword>
<sequence>MREDSYTHDGRDYWLSCTVDKRKDLYSVLCLESSLTTAVGLSSRISTMRRSVERGRTASPRMASDYEDQRNGHGEHYSEEDSDQPHTGSLRSYSLLDDGLSASERLLPSTESVDEVASYGPHFTAKRHLSCGNPHPRVNISNSSFWKNRNRLKTTHAALVVCLNIDVDPPDIVKTNPCAVLECWVDPHSLPSNKALEAIGNNLHHQFECLSPRIKFKPYLDPSYEETQKFCQSLRKVAKDDRCLFYYNGHGVPKPTPSGELWVFNRSYSQYIPVSLIEIQNWLGSPCVYIWDCSAAGNLLSNFINFAQKRDADAMAKHGGYPDGMMPFMESIQLAACLAHEQLPMNPDLPADLFTSCLTSPMDMALRWHVISQDLPNSITYDMVTRIPGDLKDRRTPLGELNWIFVSITDTIAWTTFSEDIFFRLFRSDSFVAVLFRNFLLAERIMKNYHCTPHTYPPLPPTNTHPMWAQWDLAVDTVLRQLPDLLRNEEKTGGVVATTTTESSYTYIPTRFFMDQLTAFELWITRGGSALTKRGPGASSEAVVMEGVASLDEGEGLEHLVPRKPPEQLPIVLQNILSQPHRLRVLCLLAKFVDLGPWAVHYALTIGIFPFIVKLLQAPSRDLRPVLLFIWARILAVDPTCQTDLHGNHGYKYFANSLALPDEPPSTISNGAENRAMCCFILSAIVRGYPQAQNACWQERVFDNCFERLDDDDFLPKQWMALCIGQMWDGNDDIKIYGVDRGTQDKLIGMLSDPSPEVRSAALFALGTFMGASGSSDINKKGGGGTGSMYHLDERIHFRLEVAVGTGATLSTKDDASPMVRKELLILISCLVKEWRGYFVSVAWLYWEEERKRLTNPYGCSSTDEDVTNQAVAEWLGRLSDDDVYREESRVLLSSFYTIYAILLELSVDPYPEVSAYAQTIVDYIMALLLKSPFFRLDSSALHSPPPTRGHRDPLDVRSRLASQFSPSPANGPQAPRNSITRSDSATSALSAQSSNIMRRTASIANSLKNLANQYAFPSSGDEANVSTAYQGQKPRADVVDLSCPPSPNLSLALYSSPYPLESSDAMSPSDAKPDYGLHSSCDFRPSHVMEALIEEDMVRLRARRRKRTQQRHYQQYAQASDAMTSPLGSTFSNDSSSSSASILLGLGTGVGFKDVLPLKSSFYDWCCDYFTETQMRQPEAQEPGSVQYNEQMWRQQRNEKMEKETLAQADLAKHCSWDRPIASISHSGPISRMTFHSYDPHLFVANDTNMISVYDWSRRKRLLAFNNGNPTGTSITWLGCINQDVGGMIMAASSDGIVHLYRNYDTTYEDRPLQMVTSFRALNNMLNIGRGSGLVLDWQQSQGLALAGGDSRTIRIWDAHRESSAGDFSTQLDSPVTSLATDPDSHSLFIAGFGDGSIQVFDKRLDDNDSVVRSYQEHSAWIRGMRWQKGAMKDFVSAGVDGEVKLWDLRRSRSSLVTWSLCPDGLAAFGVHEQCSVFAALSSISSGRHREQTAYVHSLHALPPNQPRLLSSFPIHSGIHHPPQRGVPSAPSSGLAFHPHEMLFGIGATDGTIRLMGCKLAGQSGPSIYRDSTHHRIAHNGGGYFATIRSATP</sequence>
<evidence type="ECO:0000256" key="5">
    <source>
        <dbReference type="SAM" id="MobiDB-lite"/>
    </source>
</evidence>